<evidence type="ECO:0000313" key="1">
    <source>
        <dbReference type="EMBL" id="KUG25082.1"/>
    </source>
</evidence>
<protein>
    <submittedName>
        <fullName evidence="1">Uncharacterized protein</fullName>
    </submittedName>
</protein>
<sequence length="206" mass="24156">MKNELVREHASFSFIIDNFLELNEEQINKIFHSTIPANILITPSIQSDSLLRKITTNKKTYSVLINNEIENDNYLLKPELSKKRLRESIRYIVWNYPDAQLYIIDDNSKLFNSAVFNFVRDEFAVRNINLFPLKDFITISSNYNDAVSLLKFYLESGIGKKGKFIILNSKTFYELENFLIENKQRGTKYYSPAELMEINSSLERVN</sequence>
<dbReference type="AlphaFoldDB" id="A0A0W8FW58"/>
<comment type="caution">
    <text evidence="1">The sequence shown here is derived from an EMBL/GenBank/DDBJ whole genome shotgun (WGS) entry which is preliminary data.</text>
</comment>
<reference evidence="1" key="1">
    <citation type="journal article" date="2015" name="Proc. Natl. Acad. Sci. U.S.A.">
        <title>Networks of energetic and metabolic interactions define dynamics in microbial communities.</title>
        <authorList>
            <person name="Embree M."/>
            <person name="Liu J.K."/>
            <person name="Al-Bassam M.M."/>
            <person name="Zengler K."/>
        </authorList>
    </citation>
    <scope>NUCLEOTIDE SEQUENCE</scope>
</reference>
<dbReference type="EMBL" id="LNQE01000773">
    <property type="protein sequence ID" value="KUG25082.1"/>
    <property type="molecule type" value="Genomic_DNA"/>
</dbReference>
<name>A0A0W8FW58_9ZZZZ</name>
<organism evidence="1">
    <name type="scientific">hydrocarbon metagenome</name>
    <dbReference type="NCBI Taxonomy" id="938273"/>
    <lineage>
        <taxon>unclassified sequences</taxon>
        <taxon>metagenomes</taxon>
        <taxon>ecological metagenomes</taxon>
    </lineage>
</organism>
<accession>A0A0W8FW58</accession>
<proteinExistence type="predicted"/>
<gene>
    <name evidence="1" type="ORF">ASZ90_005096</name>
</gene>